<dbReference type="InterPro" id="IPR012337">
    <property type="entry name" value="RNaseH-like_sf"/>
</dbReference>
<dbReference type="InterPro" id="IPR001584">
    <property type="entry name" value="Integrase_cat-core"/>
</dbReference>
<dbReference type="EMBL" id="LSMT01000507">
    <property type="protein sequence ID" value="PFX16952.1"/>
    <property type="molecule type" value="Genomic_DNA"/>
</dbReference>
<dbReference type="Gene3D" id="3.30.420.10">
    <property type="entry name" value="Ribonuclease H-like superfamily/Ribonuclease H"/>
    <property type="match status" value="1"/>
</dbReference>
<protein>
    <submittedName>
        <fullName evidence="4">Retrovirus-related Pol polyprotein</fullName>
    </submittedName>
</protein>
<evidence type="ECO:0000256" key="1">
    <source>
        <dbReference type="SAM" id="Coils"/>
    </source>
</evidence>
<organism evidence="4 5">
    <name type="scientific">Stylophora pistillata</name>
    <name type="common">Smooth cauliflower coral</name>
    <dbReference type="NCBI Taxonomy" id="50429"/>
    <lineage>
        <taxon>Eukaryota</taxon>
        <taxon>Metazoa</taxon>
        <taxon>Cnidaria</taxon>
        <taxon>Anthozoa</taxon>
        <taxon>Hexacorallia</taxon>
        <taxon>Scleractinia</taxon>
        <taxon>Astrocoeniina</taxon>
        <taxon>Pocilloporidae</taxon>
        <taxon>Stylophora</taxon>
    </lineage>
</organism>
<keyword evidence="1" id="KW-0175">Coiled coil</keyword>
<feature type="domain" description="Integrase catalytic" evidence="3">
    <location>
        <begin position="489"/>
        <end position="647"/>
    </location>
</feature>
<sequence length="900" mass="103676">MTDFDPEKFMSEPCEDTFYDLKKDELISLAKHLELEVKKAMRKHQIQDIIVKHLVSLQVFKETVSETFETSDSELKKLQLQWEFKKLEMQEEREMQLKREEMERQERLKIVKMERQERREEMERKKRLEREERQERLEKEKLAFQHEMEMKKLEEFKRCIHSDVHTFINEQKAETLEEAARWADDYSLTHKVVFEEKPSGFSSSRGQNMPTALRNPQRENPNQMQTREGHLMSECPEKLKTRRQQGHSDSKPTGFIAASRLTPVTREDFKIGIPEEEPSCQDVSSTPRPIMEMFEPFIHEDSVALSSNLSDAVSVKILRDTGASQSLLLVEALPFSEKSSTGASVLIKGVNSLEHSPLSNIEIQRSPHYSRGQLMKMKFHRIPLVSSQKNGVLMRKWRPPDVPAYDEWAVKYQIVVPKAYTPEILSMTHETPLAGHMGINKTQQRISSHFYWPNLRRDVAEFCRSCHACQVVGKPNQTIPKAPLQPIPAIKEPFSHIIVDCLGPLPKTKSGNQYLLTIMCASTGFPEAITLRNIKTKIIVKALTKFFSLVGLPNSIQSDQGSNFMAGIFQQVMNELGIRQYKSSAYHPESQGALERWHQTLKNMMKIYCFETERDWDEGIHLLLFAARESVQESLGFNPFELVFGHTVRGPLKLLKEKFLSSESHAINLLQYVSDFQTKLDRACELARANLKLSQKSMKERYDISTSERSFDPGQKVLALLPVPGNPLHARYFGPYIIKEKLSSLNYLLVMPDRHKQTELCHVNMIKPYIERDSSLKIHPVSLNVVSLEPEETLSRDLNNKLSPLATAKLSNSDVLWDLDSKLPHLSSIQSQDLTDLLQEFKHLFPDAPTRTEQIYHDVDVGDASPVCYEDRIIFTESATQSQTFLELSIICNIPETSFM</sequence>
<dbReference type="InterPro" id="IPR036397">
    <property type="entry name" value="RNaseH_sf"/>
</dbReference>
<dbReference type="Pfam" id="PF17921">
    <property type="entry name" value="Integrase_H2C2"/>
    <property type="match status" value="1"/>
</dbReference>
<accession>A0A2B4RL27</accession>
<dbReference type="InterPro" id="IPR050951">
    <property type="entry name" value="Retrovirus_Pol_polyprotein"/>
</dbReference>
<evidence type="ECO:0000313" key="5">
    <source>
        <dbReference type="Proteomes" id="UP000225706"/>
    </source>
</evidence>
<dbReference type="InterPro" id="IPR054465">
    <property type="entry name" value="Integrase_p58-like_C"/>
</dbReference>
<dbReference type="PROSITE" id="PS50994">
    <property type="entry name" value="INTEGRASE"/>
    <property type="match status" value="1"/>
</dbReference>
<dbReference type="Pfam" id="PF22938">
    <property type="entry name" value="Integrase_p58_C"/>
    <property type="match status" value="1"/>
</dbReference>
<dbReference type="Proteomes" id="UP000225706">
    <property type="component" value="Unassembled WGS sequence"/>
</dbReference>
<dbReference type="GO" id="GO:0015074">
    <property type="term" value="P:DNA integration"/>
    <property type="evidence" value="ECO:0007669"/>
    <property type="project" value="InterPro"/>
</dbReference>
<feature type="compositionally biased region" description="Polar residues" evidence="2">
    <location>
        <begin position="200"/>
        <end position="210"/>
    </location>
</feature>
<proteinExistence type="predicted"/>
<dbReference type="FunFam" id="3.30.420.10:FF:000032">
    <property type="entry name" value="Retrovirus-related Pol polyprotein from transposon 297-like Protein"/>
    <property type="match status" value="1"/>
</dbReference>
<evidence type="ECO:0000313" key="4">
    <source>
        <dbReference type="EMBL" id="PFX16952.1"/>
    </source>
</evidence>
<dbReference type="FunFam" id="1.10.340.70:FF:000001">
    <property type="entry name" value="Retrovirus-related Pol polyprotein from transposon gypsy-like Protein"/>
    <property type="match status" value="1"/>
</dbReference>
<reference evidence="5" key="1">
    <citation type="journal article" date="2017" name="bioRxiv">
        <title>Comparative analysis of the genomes of Stylophora pistillata and Acropora digitifera provides evidence for extensive differences between species of corals.</title>
        <authorList>
            <person name="Voolstra C.R."/>
            <person name="Li Y."/>
            <person name="Liew Y.J."/>
            <person name="Baumgarten S."/>
            <person name="Zoccola D."/>
            <person name="Flot J.-F."/>
            <person name="Tambutte S."/>
            <person name="Allemand D."/>
            <person name="Aranda M."/>
        </authorList>
    </citation>
    <scope>NUCLEOTIDE SEQUENCE [LARGE SCALE GENOMIC DNA]</scope>
</reference>
<dbReference type="OrthoDB" id="5988270at2759"/>
<feature type="region of interest" description="Disordered" evidence="2">
    <location>
        <begin position="198"/>
        <end position="223"/>
    </location>
</feature>
<dbReference type="SUPFAM" id="SSF53098">
    <property type="entry name" value="Ribonuclease H-like"/>
    <property type="match status" value="1"/>
</dbReference>
<dbReference type="Gene3D" id="1.10.340.70">
    <property type="match status" value="1"/>
</dbReference>
<dbReference type="Pfam" id="PF00665">
    <property type="entry name" value="rve"/>
    <property type="match status" value="1"/>
</dbReference>
<evidence type="ECO:0000259" key="3">
    <source>
        <dbReference type="PROSITE" id="PS50994"/>
    </source>
</evidence>
<dbReference type="InterPro" id="IPR041588">
    <property type="entry name" value="Integrase_H2C2"/>
</dbReference>
<comment type="caution">
    <text evidence="4">The sequence shown here is derived from an EMBL/GenBank/DDBJ whole genome shotgun (WGS) entry which is preliminary data.</text>
</comment>
<dbReference type="GO" id="GO:0003676">
    <property type="term" value="F:nucleic acid binding"/>
    <property type="evidence" value="ECO:0007669"/>
    <property type="project" value="InterPro"/>
</dbReference>
<keyword evidence="5" id="KW-1185">Reference proteome</keyword>
<gene>
    <name evidence="4" type="primary">POL</name>
    <name evidence="4" type="ORF">AWC38_SpisGene18748</name>
</gene>
<dbReference type="PANTHER" id="PTHR37984:SF15">
    <property type="entry name" value="INTEGRASE CATALYTIC DOMAIN-CONTAINING PROTEIN"/>
    <property type="match status" value="1"/>
</dbReference>
<name>A0A2B4RL27_STYPI</name>
<dbReference type="PANTHER" id="PTHR37984">
    <property type="entry name" value="PROTEIN CBG26694"/>
    <property type="match status" value="1"/>
</dbReference>
<feature type="coiled-coil region" evidence="1">
    <location>
        <begin position="85"/>
        <end position="145"/>
    </location>
</feature>
<evidence type="ECO:0000256" key="2">
    <source>
        <dbReference type="SAM" id="MobiDB-lite"/>
    </source>
</evidence>
<dbReference type="AlphaFoldDB" id="A0A2B4RL27"/>